<dbReference type="InterPro" id="IPR050706">
    <property type="entry name" value="Cyclic-di-GMP_PDE-like"/>
</dbReference>
<dbReference type="EMBL" id="CP040428">
    <property type="protein sequence ID" value="QCT22795.1"/>
    <property type="molecule type" value="Genomic_DNA"/>
</dbReference>
<evidence type="ECO:0000256" key="7">
    <source>
        <dbReference type="ARBA" id="ARBA00022989"/>
    </source>
</evidence>
<evidence type="ECO:0000256" key="4">
    <source>
        <dbReference type="ARBA" id="ARBA00022636"/>
    </source>
</evidence>
<dbReference type="Pfam" id="PF12792">
    <property type="entry name" value="CSS-motif"/>
    <property type="match status" value="1"/>
</dbReference>
<evidence type="ECO:0000313" key="13">
    <source>
        <dbReference type="Proteomes" id="UP000302163"/>
    </source>
</evidence>
<dbReference type="SUPFAM" id="SSF141868">
    <property type="entry name" value="EAL domain-like"/>
    <property type="match status" value="1"/>
</dbReference>
<evidence type="ECO:0000256" key="8">
    <source>
        <dbReference type="ARBA" id="ARBA00023136"/>
    </source>
</evidence>
<dbReference type="InterPro" id="IPR001633">
    <property type="entry name" value="EAL_dom"/>
</dbReference>
<feature type="transmembrane region" description="Helical" evidence="10">
    <location>
        <begin position="12"/>
        <end position="36"/>
    </location>
</feature>
<keyword evidence="5 10" id="KW-0812">Transmembrane</keyword>
<evidence type="ECO:0000256" key="3">
    <source>
        <dbReference type="ARBA" id="ARBA00022475"/>
    </source>
</evidence>
<keyword evidence="13" id="KW-1185">Reference proteome</keyword>
<comment type="catalytic activity">
    <reaction evidence="9">
        <text>3',3'-c-di-GMP + H2O = 5'-phosphoguanylyl(3'-&gt;5')guanosine + H(+)</text>
        <dbReference type="Rhea" id="RHEA:24902"/>
        <dbReference type="ChEBI" id="CHEBI:15377"/>
        <dbReference type="ChEBI" id="CHEBI:15378"/>
        <dbReference type="ChEBI" id="CHEBI:58754"/>
        <dbReference type="ChEBI" id="CHEBI:58805"/>
        <dbReference type="EC" id="3.1.4.52"/>
    </reaction>
</comment>
<keyword evidence="3" id="KW-1003">Cell membrane</keyword>
<dbReference type="NCBIfam" id="NF007839">
    <property type="entry name" value="PRK10551.1"/>
    <property type="match status" value="1"/>
</dbReference>
<evidence type="ECO:0000259" key="11">
    <source>
        <dbReference type="PROSITE" id="PS50883"/>
    </source>
</evidence>
<dbReference type="CDD" id="cd01948">
    <property type="entry name" value="EAL"/>
    <property type="match status" value="1"/>
</dbReference>
<dbReference type="Gene3D" id="3.20.20.450">
    <property type="entry name" value="EAL domain"/>
    <property type="match status" value="1"/>
</dbReference>
<proteinExistence type="predicted"/>
<gene>
    <name evidence="12" type="ORF">FEM41_21990</name>
</gene>
<keyword evidence="8 10" id="KW-0472">Membrane</keyword>
<dbReference type="KEGG" id="izh:FEM41_21990"/>
<dbReference type="OrthoDB" id="675397at2"/>
<sequence length="514" mass="57064">MFDHYFSTPKRIAVLSLLIGLFCALTAGSLTASWLYHKRQASYDVLTQDIRGYMEAFFGELGATAQAIQPLTMTDCGNIVSQLTSHAAFNVNVRAFLLVKEGAAYCSSATGHMNMPLKQMAAGIDINKAVDLAIMEGTPMLPNKPAIAVWYRNPLVPDRGIFTTLNVNLTPYLLYTERQKDVNGIALVVGDKALTTLSPRVIPVDQLGPHPTRVTDLDGYPMSLWLYGDILTTEDIQLSLLAGLVVGLSGGLLCSLILMMRLRNGREIQTAIRRNQFHIVWQPVIKAPEMKFTGVEVLMRWAHPSAGAISPDAFIAWAEARQLIVPLTRHLFTLIARDAPRLSQVLPAGSKLGINLAPSHLHAPEFKQDILDLVDALPPNHFQLVFEITERDMLNENEASDVFNWLHQQGFEIAVDDFGTGHSALIYLERFKLDYLKIDRGFVSSIGMETVTTPVLDAVIALAKRLDMTTVAEGVETQEQARWLVDQGVNYLQGYLFSRPLPIGELIEWQARQD</sequence>
<evidence type="ECO:0000256" key="6">
    <source>
        <dbReference type="ARBA" id="ARBA00022801"/>
    </source>
</evidence>
<evidence type="ECO:0000256" key="2">
    <source>
        <dbReference type="ARBA" id="ARBA00012282"/>
    </source>
</evidence>
<dbReference type="InterPro" id="IPR035919">
    <property type="entry name" value="EAL_sf"/>
</dbReference>
<evidence type="ECO:0000256" key="10">
    <source>
        <dbReference type="SAM" id="Phobius"/>
    </source>
</evidence>
<feature type="transmembrane region" description="Helical" evidence="10">
    <location>
        <begin position="238"/>
        <end position="259"/>
    </location>
</feature>
<dbReference type="PANTHER" id="PTHR33121">
    <property type="entry name" value="CYCLIC DI-GMP PHOSPHODIESTERASE PDEF"/>
    <property type="match status" value="1"/>
</dbReference>
<name>A0A4P8YPD5_9ENTR</name>
<dbReference type="Pfam" id="PF00563">
    <property type="entry name" value="EAL"/>
    <property type="match status" value="1"/>
</dbReference>
<dbReference type="AlphaFoldDB" id="A0A4P8YPD5"/>
<dbReference type="EC" id="3.1.4.52" evidence="2"/>
<keyword evidence="4" id="KW-0973">c-di-GMP</keyword>
<feature type="domain" description="EAL" evidence="11">
    <location>
        <begin position="261"/>
        <end position="514"/>
    </location>
</feature>
<dbReference type="GO" id="GO:0005886">
    <property type="term" value="C:plasma membrane"/>
    <property type="evidence" value="ECO:0007669"/>
    <property type="project" value="UniProtKB-SubCell"/>
</dbReference>
<evidence type="ECO:0000256" key="9">
    <source>
        <dbReference type="ARBA" id="ARBA00034290"/>
    </source>
</evidence>
<reference evidence="12 13" key="1">
    <citation type="submission" date="2019-05" db="EMBL/GenBank/DDBJ databases">
        <title>Complete genome sequence of Izhakiella calystegiae KSNA2, an endophyte isolated from beach morning glory (Calystegia soldanella).</title>
        <authorList>
            <person name="Jiang L."/>
            <person name="Jeong J.C."/>
            <person name="Kim C.Y."/>
            <person name="Kim D.H."/>
            <person name="Kim S.W."/>
            <person name="Lee j."/>
        </authorList>
    </citation>
    <scope>NUCLEOTIDE SEQUENCE [LARGE SCALE GENOMIC DNA]</scope>
    <source>
        <strain evidence="12 13">KSNA2</strain>
    </source>
</reference>
<evidence type="ECO:0000313" key="12">
    <source>
        <dbReference type="EMBL" id="QCT22795.1"/>
    </source>
</evidence>
<accession>A0A4P8YPD5</accession>
<keyword evidence="6 12" id="KW-0378">Hydrolase</keyword>
<evidence type="ECO:0000256" key="5">
    <source>
        <dbReference type="ARBA" id="ARBA00022692"/>
    </source>
</evidence>
<keyword evidence="7 10" id="KW-1133">Transmembrane helix</keyword>
<protein>
    <recommendedName>
        <fullName evidence="2">cyclic-guanylate-specific phosphodiesterase</fullName>
        <ecNumber evidence="2">3.1.4.52</ecNumber>
    </recommendedName>
</protein>
<dbReference type="Proteomes" id="UP000302163">
    <property type="component" value="Chromosome"/>
</dbReference>
<dbReference type="SMART" id="SM00052">
    <property type="entry name" value="EAL"/>
    <property type="match status" value="1"/>
</dbReference>
<dbReference type="InterPro" id="IPR024744">
    <property type="entry name" value="CSS-motif_dom"/>
</dbReference>
<dbReference type="PANTHER" id="PTHR33121:SF73">
    <property type="entry name" value="CYCLIC DI-GMP PHOSPHODIESTERASE PDEN-RELATED"/>
    <property type="match status" value="1"/>
</dbReference>
<dbReference type="PROSITE" id="PS50883">
    <property type="entry name" value="EAL"/>
    <property type="match status" value="1"/>
</dbReference>
<evidence type="ECO:0000256" key="1">
    <source>
        <dbReference type="ARBA" id="ARBA00004651"/>
    </source>
</evidence>
<dbReference type="GO" id="GO:0071111">
    <property type="term" value="F:cyclic-guanylate-specific phosphodiesterase activity"/>
    <property type="evidence" value="ECO:0007669"/>
    <property type="project" value="UniProtKB-EC"/>
</dbReference>
<organism evidence="12 13">
    <name type="scientific">Jejubacter calystegiae</name>
    <dbReference type="NCBI Taxonomy" id="2579935"/>
    <lineage>
        <taxon>Bacteria</taxon>
        <taxon>Pseudomonadati</taxon>
        <taxon>Pseudomonadota</taxon>
        <taxon>Gammaproteobacteria</taxon>
        <taxon>Enterobacterales</taxon>
        <taxon>Enterobacteriaceae</taxon>
        <taxon>Jejubacter</taxon>
    </lineage>
</organism>
<comment type="subcellular location">
    <subcellularLocation>
        <location evidence="1">Cell membrane</location>
        <topology evidence="1">Multi-pass membrane protein</topology>
    </subcellularLocation>
</comment>